<dbReference type="PROSITE" id="PS50887">
    <property type="entry name" value="GGDEF"/>
    <property type="match status" value="1"/>
</dbReference>
<sequence>MKKKLWVVGVLSVLPVLAIGALLFYRIDREMAAERRQQQAIRYIGQTVALAERIYQQGRLFHALSERDPNARSVLAEEQVRTEQAIVEIEKLHRMLPLAPETIKRWNFVFSLIQDLKNRSQTMSVDEIDRFVFLVERHLFLLGNETAMTIGVGAERFFERSRQLGFVLEDVPVLLEYFRQFASGMPVSAESVVLSLETAKSRFPLENRTAAFYFAEIERFADAVRRPSEPGARAALTDAAAKAVFRLSANVLAELESDLARSLERLAVYRTGIAVATTAAIALEIWVFGKFYRSVSASVAALQHAERQAYFDPLTELPNRQMISRIWQEKKRTSESRGHSTAILFLDLDRFKNINDTFGHRAGDELVKATADRMKACLRDGDHVCRIGGDEFLLIVADVAGESDARTFAERLLGEISRPFAVGEHELVVSASIGISLYPRDGEELDLLIHRADAAMYQAKRRGRNGYCFFRPEMNEEARKRLWTELNLRKGMERGEFVLYYQPRIELSEGTLTGMEALLRWKTVERGIVTPMEFLDVAEETGFIVPLGEWILRTACRQVEQWRAEYGTDIPVSVNISSIQFQRDDFVGTVEAVLRETSIAPHCLELELRESAMMPDADAAAAKLRRLKDLGVRIAIDDFGTGFSSLQDLKRFPIDRLKIDRSFIKDVPHGPKDTAITKTIIALGRRLNLRTVAEGVETDDQLSFLQVRKCNEAQGNFICPPLAPESVANWLRQGSTLRAT</sequence>
<evidence type="ECO:0008006" key="6">
    <source>
        <dbReference type="Google" id="ProtNLM"/>
    </source>
</evidence>
<dbReference type="PANTHER" id="PTHR44757">
    <property type="entry name" value="DIGUANYLATE CYCLASE DGCP"/>
    <property type="match status" value="1"/>
</dbReference>
<dbReference type="InterPro" id="IPR000160">
    <property type="entry name" value="GGDEF_dom"/>
</dbReference>
<feature type="domain" description="EAL" evidence="2">
    <location>
        <begin position="481"/>
        <end position="735"/>
    </location>
</feature>
<dbReference type="InterPro" id="IPR029787">
    <property type="entry name" value="Nucleotide_cyclase"/>
</dbReference>
<organism evidence="4 5">
    <name type="scientific">Candidatus Reconcilbacillus cellulovorans</name>
    <dbReference type="NCBI Taxonomy" id="1906605"/>
    <lineage>
        <taxon>Bacteria</taxon>
        <taxon>Bacillati</taxon>
        <taxon>Bacillota</taxon>
        <taxon>Bacilli</taxon>
        <taxon>Bacillales</taxon>
        <taxon>Paenibacillaceae</taxon>
        <taxon>Candidatus Reconcilbacillus</taxon>
    </lineage>
</organism>
<dbReference type="SUPFAM" id="SSF141868">
    <property type="entry name" value="EAL domain-like"/>
    <property type="match status" value="1"/>
</dbReference>
<keyword evidence="1" id="KW-0472">Membrane</keyword>
<dbReference type="SMART" id="SM00267">
    <property type="entry name" value="GGDEF"/>
    <property type="match status" value="1"/>
</dbReference>
<accession>A0A2A6E0T8</accession>
<dbReference type="PANTHER" id="PTHR44757:SF2">
    <property type="entry name" value="BIOFILM ARCHITECTURE MAINTENANCE PROTEIN MBAA"/>
    <property type="match status" value="1"/>
</dbReference>
<keyword evidence="1" id="KW-1133">Transmembrane helix</keyword>
<dbReference type="Pfam" id="PF00563">
    <property type="entry name" value="EAL"/>
    <property type="match status" value="1"/>
</dbReference>
<evidence type="ECO:0000259" key="2">
    <source>
        <dbReference type="PROSITE" id="PS50883"/>
    </source>
</evidence>
<evidence type="ECO:0000313" key="5">
    <source>
        <dbReference type="Proteomes" id="UP000243688"/>
    </source>
</evidence>
<name>A0A2A6E0T8_9BACL</name>
<proteinExistence type="predicted"/>
<dbReference type="Proteomes" id="UP000243688">
    <property type="component" value="Unassembled WGS sequence"/>
</dbReference>
<gene>
    <name evidence="4" type="ORF">BLM47_06025</name>
</gene>
<dbReference type="FunFam" id="3.30.70.270:FF:000001">
    <property type="entry name" value="Diguanylate cyclase domain protein"/>
    <property type="match status" value="1"/>
</dbReference>
<dbReference type="CDD" id="cd01948">
    <property type="entry name" value="EAL"/>
    <property type="match status" value="1"/>
</dbReference>
<feature type="domain" description="GGDEF" evidence="3">
    <location>
        <begin position="339"/>
        <end position="472"/>
    </location>
</feature>
<dbReference type="PROSITE" id="PS50883">
    <property type="entry name" value="EAL"/>
    <property type="match status" value="1"/>
</dbReference>
<reference evidence="4 5" key="1">
    <citation type="submission" date="2016-12" db="EMBL/GenBank/DDBJ databases">
        <title>Candidatus Reconcilibacillus cellulovorans genome.</title>
        <authorList>
            <person name="Kolinko S."/>
            <person name="Wu Y.-W."/>
            <person name="Tachea F."/>
            <person name="Denzel E."/>
            <person name="Hiras J."/>
            <person name="Baecker N."/>
            <person name="Chan L.J."/>
            <person name="Eichorst S.A."/>
            <person name="Frey D."/>
            <person name="Adams P.D."/>
            <person name="Pray T."/>
            <person name="Tanjore D."/>
            <person name="Petzold C.J."/>
            <person name="Gladden J.M."/>
            <person name="Simmons B.A."/>
            <person name="Singer S.W."/>
        </authorList>
    </citation>
    <scope>NUCLEOTIDE SEQUENCE [LARGE SCALE GENOMIC DNA]</scope>
    <source>
        <strain evidence="4">JTherm</strain>
    </source>
</reference>
<dbReference type="AlphaFoldDB" id="A0A2A6E0T8"/>
<evidence type="ECO:0000259" key="3">
    <source>
        <dbReference type="PROSITE" id="PS50887"/>
    </source>
</evidence>
<dbReference type="Gene3D" id="3.30.70.270">
    <property type="match status" value="1"/>
</dbReference>
<keyword evidence="1" id="KW-0812">Transmembrane</keyword>
<evidence type="ECO:0000313" key="4">
    <source>
        <dbReference type="EMBL" id="PDO10651.1"/>
    </source>
</evidence>
<dbReference type="InterPro" id="IPR052155">
    <property type="entry name" value="Biofilm_reg_signaling"/>
</dbReference>
<protein>
    <recommendedName>
        <fullName evidence="6">Diguanylate cyclase</fullName>
    </recommendedName>
</protein>
<feature type="transmembrane region" description="Helical" evidence="1">
    <location>
        <begin position="6"/>
        <end position="27"/>
    </location>
</feature>
<comment type="caution">
    <text evidence="4">The sequence shown here is derived from an EMBL/GenBank/DDBJ whole genome shotgun (WGS) entry which is preliminary data.</text>
</comment>
<feature type="transmembrane region" description="Helical" evidence="1">
    <location>
        <begin position="267"/>
        <end position="288"/>
    </location>
</feature>
<dbReference type="SMART" id="SM00052">
    <property type="entry name" value="EAL"/>
    <property type="match status" value="1"/>
</dbReference>
<dbReference type="NCBIfam" id="TIGR00254">
    <property type="entry name" value="GGDEF"/>
    <property type="match status" value="1"/>
</dbReference>
<dbReference type="InterPro" id="IPR001633">
    <property type="entry name" value="EAL_dom"/>
</dbReference>
<dbReference type="InterPro" id="IPR035919">
    <property type="entry name" value="EAL_sf"/>
</dbReference>
<dbReference type="SUPFAM" id="SSF55073">
    <property type="entry name" value="Nucleotide cyclase"/>
    <property type="match status" value="1"/>
</dbReference>
<dbReference type="Pfam" id="PF00990">
    <property type="entry name" value="GGDEF"/>
    <property type="match status" value="1"/>
</dbReference>
<dbReference type="EMBL" id="MOXJ01000011">
    <property type="protein sequence ID" value="PDO10651.1"/>
    <property type="molecule type" value="Genomic_DNA"/>
</dbReference>
<dbReference type="InterPro" id="IPR043128">
    <property type="entry name" value="Rev_trsase/Diguanyl_cyclase"/>
</dbReference>
<dbReference type="Gene3D" id="3.20.20.450">
    <property type="entry name" value="EAL domain"/>
    <property type="match status" value="1"/>
</dbReference>
<dbReference type="CDD" id="cd01949">
    <property type="entry name" value="GGDEF"/>
    <property type="match status" value="1"/>
</dbReference>
<evidence type="ECO:0000256" key="1">
    <source>
        <dbReference type="SAM" id="Phobius"/>
    </source>
</evidence>